<accession>A0ABP6X4Q2</accession>
<dbReference type="EMBL" id="BAAAZN010000011">
    <property type="protein sequence ID" value="GAA3560326.1"/>
    <property type="molecule type" value="Genomic_DNA"/>
</dbReference>
<feature type="region of interest" description="Disordered" evidence="1">
    <location>
        <begin position="18"/>
        <end position="52"/>
    </location>
</feature>
<evidence type="ECO:0000256" key="1">
    <source>
        <dbReference type="SAM" id="MobiDB-lite"/>
    </source>
</evidence>
<proteinExistence type="predicted"/>
<gene>
    <name evidence="2" type="ORF">GCM10022222_50060</name>
</gene>
<comment type="caution">
    <text evidence="2">The sequence shown here is derived from an EMBL/GenBank/DDBJ whole genome shotgun (WGS) entry which is preliminary data.</text>
</comment>
<feature type="region of interest" description="Disordered" evidence="1">
    <location>
        <begin position="69"/>
        <end position="106"/>
    </location>
</feature>
<protein>
    <submittedName>
        <fullName evidence="2">Uncharacterized protein</fullName>
    </submittedName>
</protein>
<evidence type="ECO:0000313" key="2">
    <source>
        <dbReference type="EMBL" id="GAA3560326.1"/>
    </source>
</evidence>
<reference evidence="3" key="1">
    <citation type="journal article" date="2019" name="Int. J. Syst. Evol. Microbiol.">
        <title>The Global Catalogue of Microorganisms (GCM) 10K type strain sequencing project: providing services to taxonomists for standard genome sequencing and annotation.</title>
        <authorList>
            <consortium name="The Broad Institute Genomics Platform"/>
            <consortium name="The Broad Institute Genome Sequencing Center for Infectious Disease"/>
            <person name="Wu L."/>
            <person name="Ma J."/>
        </authorList>
    </citation>
    <scope>NUCLEOTIDE SEQUENCE [LARGE SCALE GENOMIC DNA]</scope>
    <source>
        <strain evidence="3">JCM 16898</strain>
    </source>
</reference>
<name>A0ABP6X4Q2_9PSEU</name>
<evidence type="ECO:0000313" key="3">
    <source>
        <dbReference type="Proteomes" id="UP001500689"/>
    </source>
</evidence>
<dbReference type="Proteomes" id="UP001500689">
    <property type="component" value="Unassembled WGS sequence"/>
</dbReference>
<sequence>MLEVRGFEAFEDVGTLTWGARLPDGNGGQAPGRRRGSGAAEPGIPGEKEAGVPRRRVLGFEGFWGSGPECRTGVSDRSVGPECRTGVSDRSVGPECRTGVSDRSVG</sequence>
<organism evidence="2 3">
    <name type="scientific">Amycolatopsis ultiminotia</name>
    <dbReference type="NCBI Taxonomy" id="543629"/>
    <lineage>
        <taxon>Bacteria</taxon>
        <taxon>Bacillati</taxon>
        <taxon>Actinomycetota</taxon>
        <taxon>Actinomycetes</taxon>
        <taxon>Pseudonocardiales</taxon>
        <taxon>Pseudonocardiaceae</taxon>
        <taxon>Amycolatopsis</taxon>
    </lineage>
</organism>
<keyword evidence="3" id="KW-1185">Reference proteome</keyword>